<protein>
    <submittedName>
        <fullName evidence="1">Uncharacterized protein</fullName>
    </submittedName>
</protein>
<dbReference type="EMBL" id="ACBZ01000109">
    <property type="protein sequence ID" value="EEG49021.1"/>
    <property type="molecule type" value="Genomic_DNA"/>
</dbReference>
<keyword evidence="2" id="KW-1185">Reference proteome</keyword>
<dbReference type="PATRIC" id="fig|476272.21.peg.1499"/>
<comment type="caution">
    <text evidence="1">The sequence shown here is derived from an EMBL/GenBank/DDBJ whole genome shotgun (WGS) entry which is preliminary data.</text>
</comment>
<sequence length="46" mass="5341">MRAVHFPALLKLKRIKVWIAAYFGHFPGKELAQVKVLCYTLRVAKK</sequence>
<proteinExistence type="predicted"/>
<reference evidence="1 2" key="1">
    <citation type="submission" date="2009-01" db="EMBL/GenBank/DDBJ databases">
        <authorList>
            <person name="Fulton L."/>
            <person name="Clifton S."/>
            <person name="Fulton B."/>
            <person name="Xu J."/>
            <person name="Minx P."/>
            <person name="Pepin K.H."/>
            <person name="Johnson M."/>
            <person name="Bhonagiri V."/>
            <person name="Nash W.E."/>
            <person name="Mardis E.R."/>
            <person name="Wilson R.K."/>
        </authorList>
    </citation>
    <scope>NUCLEOTIDE SEQUENCE [LARGE SCALE GENOMIC DNA]</scope>
    <source>
        <strain evidence="2">DSM 10507 / JCM 14656 / S5a33</strain>
    </source>
</reference>
<organism evidence="1 2">
    <name type="scientific">Blautia hydrogenotrophica (strain DSM 10507 / JCM 14656 / S5a33)</name>
    <name type="common">Ruminococcus hydrogenotrophicus</name>
    <dbReference type="NCBI Taxonomy" id="476272"/>
    <lineage>
        <taxon>Bacteria</taxon>
        <taxon>Bacillati</taxon>
        <taxon>Bacillota</taxon>
        <taxon>Clostridia</taxon>
        <taxon>Lachnospirales</taxon>
        <taxon>Lachnospiraceae</taxon>
        <taxon>Blautia</taxon>
    </lineage>
</organism>
<gene>
    <name evidence="1" type="ORF">RUMHYD_02070</name>
</gene>
<dbReference type="Proteomes" id="UP000003100">
    <property type="component" value="Unassembled WGS sequence"/>
</dbReference>
<name>C0CMI5_BLAHS</name>
<reference evidence="1 2" key="2">
    <citation type="submission" date="2009-02" db="EMBL/GenBank/DDBJ databases">
        <title>Draft genome sequence of Blautia hydrogenotrophica DSM 10507 (Ruminococcus hydrogenotrophicus DSM 10507).</title>
        <authorList>
            <person name="Sudarsanam P."/>
            <person name="Ley R."/>
            <person name="Guruge J."/>
            <person name="Turnbaugh P.J."/>
            <person name="Mahowald M."/>
            <person name="Liep D."/>
            <person name="Gordon J."/>
        </authorList>
    </citation>
    <scope>NUCLEOTIDE SEQUENCE [LARGE SCALE GENOMIC DNA]</scope>
    <source>
        <strain evidence="2">DSM 10507 / JCM 14656 / S5a33</strain>
    </source>
</reference>
<evidence type="ECO:0000313" key="1">
    <source>
        <dbReference type="EMBL" id="EEG49021.1"/>
    </source>
</evidence>
<dbReference type="HOGENOM" id="CLU_3180776_0_0_9"/>
<accession>C0CMI5</accession>
<evidence type="ECO:0000313" key="2">
    <source>
        <dbReference type="Proteomes" id="UP000003100"/>
    </source>
</evidence>
<dbReference type="AlphaFoldDB" id="C0CMI5"/>